<evidence type="ECO:0000256" key="5">
    <source>
        <dbReference type="ARBA" id="ARBA00023014"/>
    </source>
</evidence>
<dbReference type="Gene3D" id="3.40.30.10">
    <property type="entry name" value="Glutaredoxin"/>
    <property type="match status" value="1"/>
</dbReference>
<keyword evidence="4 8" id="KW-0408">Iron</keyword>
<comment type="catalytic activity">
    <reaction evidence="7">
        <text>a quinone + NADH + 5 H(+)(in) = a quinol + NAD(+) + 4 H(+)(out)</text>
        <dbReference type="Rhea" id="RHEA:57888"/>
        <dbReference type="ChEBI" id="CHEBI:15378"/>
        <dbReference type="ChEBI" id="CHEBI:24646"/>
        <dbReference type="ChEBI" id="CHEBI:57540"/>
        <dbReference type="ChEBI" id="CHEBI:57945"/>
        <dbReference type="ChEBI" id="CHEBI:132124"/>
    </reaction>
</comment>
<dbReference type="HOGENOM" id="CLU_054362_2_2_5"/>
<dbReference type="eggNOG" id="COG1905">
    <property type="taxonomic scope" value="Bacteria"/>
</dbReference>
<feature type="binding site" evidence="8">
    <location>
        <position position="135"/>
    </location>
    <ligand>
        <name>[2Fe-2S] cluster</name>
        <dbReference type="ChEBI" id="CHEBI:190135"/>
    </ligand>
</feature>
<dbReference type="PIRSF" id="PIRSF000216">
    <property type="entry name" value="NADH_DH_24kDa"/>
    <property type="match status" value="1"/>
</dbReference>
<dbReference type="GO" id="GO:0046872">
    <property type="term" value="F:metal ion binding"/>
    <property type="evidence" value="ECO:0007669"/>
    <property type="project" value="UniProtKB-KW"/>
</dbReference>
<dbReference type="Pfam" id="PF01257">
    <property type="entry name" value="2Fe-2S_thioredx"/>
    <property type="match status" value="1"/>
</dbReference>
<dbReference type="Proteomes" id="UP000002417">
    <property type="component" value="Chromosome"/>
</dbReference>
<feature type="binding site" evidence="8">
    <location>
        <position position="99"/>
    </location>
    <ligand>
        <name>[2Fe-2S] cluster</name>
        <dbReference type="ChEBI" id="CHEBI:190135"/>
    </ligand>
</feature>
<dbReference type="PROSITE" id="PS01099">
    <property type="entry name" value="COMPLEX1_24K"/>
    <property type="match status" value="1"/>
</dbReference>
<dbReference type="PhylomeDB" id="A7IL17"/>
<dbReference type="PANTHER" id="PTHR43342">
    <property type="entry name" value="NADH-QUINONE OXIDOREDUCTASE, E SUBUNIT"/>
    <property type="match status" value="1"/>
</dbReference>
<dbReference type="GO" id="GO:0016491">
    <property type="term" value="F:oxidoreductase activity"/>
    <property type="evidence" value="ECO:0007669"/>
    <property type="project" value="InterPro"/>
</dbReference>
<dbReference type="KEGG" id="xau:Xaut_3481"/>
<dbReference type="InterPro" id="IPR036249">
    <property type="entry name" value="Thioredoxin-like_sf"/>
</dbReference>
<reference evidence="9 10" key="1">
    <citation type="submission" date="2007-07" db="EMBL/GenBank/DDBJ databases">
        <title>Complete sequence of chromosome of Xanthobacter autotrophicus Py2.</title>
        <authorList>
            <consortium name="US DOE Joint Genome Institute"/>
            <person name="Copeland A."/>
            <person name="Lucas S."/>
            <person name="Lapidus A."/>
            <person name="Barry K."/>
            <person name="Glavina del Rio T."/>
            <person name="Hammon N."/>
            <person name="Israni S."/>
            <person name="Dalin E."/>
            <person name="Tice H."/>
            <person name="Pitluck S."/>
            <person name="Sims D."/>
            <person name="Brettin T."/>
            <person name="Bruce D."/>
            <person name="Detter J.C."/>
            <person name="Han C."/>
            <person name="Tapia R."/>
            <person name="Brainard J."/>
            <person name="Schmutz J."/>
            <person name="Larimer F."/>
            <person name="Land M."/>
            <person name="Hauser L."/>
            <person name="Kyrpides N."/>
            <person name="Kim E."/>
            <person name="Ensigns S.A."/>
            <person name="Richardson P."/>
        </authorList>
    </citation>
    <scope>NUCLEOTIDE SEQUENCE [LARGE SCALE GENOMIC DNA]</scope>
    <source>
        <strain evidence="10">ATCC BAA-1158 / Py2</strain>
    </source>
</reference>
<keyword evidence="5 8" id="KW-0411">Iron-sulfur</keyword>
<organism evidence="9 10">
    <name type="scientific">Xanthobacter autotrophicus (strain ATCC BAA-1158 / Py2)</name>
    <dbReference type="NCBI Taxonomy" id="78245"/>
    <lineage>
        <taxon>Bacteria</taxon>
        <taxon>Pseudomonadati</taxon>
        <taxon>Pseudomonadota</taxon>
        <taxon>Alphaproteobacteria</taxon>
        <taxon>Hyphomicrobiales</taxon>
        <taxon>Xanthobacteraceae</taxon>
        <taxon>Xanthobacter</taxon>
    </lineage>
</organism>
<keyword evidence="3 8" id="KW-0479">Metal-binding</keyword>
<feature type="binding site" evidence="8">
    <location>
        <position position="139"/>
    </location>
    <ligand>
        <name>[2Fe-2S] cluster</name>
        <dbReference type="ChEBI" id="CHEBI:190135"/>
    </ligand>
</feature>
<name>A7IL17_XANP2</name>
<evidence type="ECO:0000256" key="7">
    <source>
        <dbReference type="ARBA" id="ARBA00047712"/>
    </source>
</evidence>
<keyword evidence="9" id="KW-0830">Ubiquinone</keyword>
<evidence type="ECO:0000256" key="6">
    <source>
        <dbReference type="ARBA" id="ARBA00034078"/>
    </source>
</evidence>
<dbReference type="InterPro" id="IPR041921">
    <property type="entry name" value="NuoE_N"/>
</dbReference>
<keyword evidence="10" id="KW-1185">Reference proteome</keyword>
<evidence type="ECO:0000256" key="8">
    <source>
        <dbReference type="PIRSR" id="PIRSR000216-1"/>
    </source>
</evidence>
<comment type="cofactor">
    <cofactor evidence="6">
        <name>[2Fe-2S] cluster</name>
        <dbReference type="ChEBI" id="CHEBI:190135"/>
    </cofactor>
</comment>
<dbReference type="EMBL" id="CP000781">
    <property type="protein sequence ID" value="ABS68710.1"/>
    <property type="molecule type" value="Genomic_DNA"/>
</dbReference>
<dbReference type="FunFam" id="1.10.10.1590:FF:000001">
    <property type="entry name" value="NADH-quinone oxidoreductase subunit E"/>
    <property type="match status" value="1"/>
</dbReference>
<proteinExistence type="inferred from homology"/>
<gene>
    <name evidence="9" type="ordered locus">Xaut_3481</name>
</gene>
<dbReference type="InterPro" id="IPR002023">
    <property type="entry name" value="NuoE-like"/>
</dbReference>
<protein>
    <submittedName>
        <fullName evidence="9">NADH dehydrogenase (Ubiquinone) 24 kDa subunit</fullName>
    </submittedName>
</protein>
<evidence type="ECO:0000313" key="9">
    <source>
        <dbReference type="EMBL" id="ABS68710.1"/>
    </source>
</evidence>
<evidence type="ECO:0000256" key="3">
    <source>
        <dbReference type="ARBA" id="ARBA00022723"/>
    </source>
</evidence>
<dbReference type="CDD" id="cd03081">
    <property type="entry name" value="TRX_Fd_NuoE_FDH_gamma"/>
    <property type="match status" value="1"/>
</dbReference>
<evidence type="ECO:0000256" key="1">
    <source>
        <dbReference type="ARBA" id="ARBA00010643"/>
    </source>
</evidence>
<dbReference type="AlphaFoldDB" id="A7IL17"/>
<evidence type="ECO:0000256" key="4">
    <source>
        <dbReference type="ARBA" id="ARBA00023004"/>
    </source>
</evidence>
<sequence>MRPHGFWESETSMAVYEDWSTERAAQVISENRHLEGATMPILHALQETFGFVPDPAVPMIAESLNLSRAEVYGVLTFYHDFRREAPGRHVVKLCAAEACQSVGGKALAQYVEEKLGVDMGSTSPDGRVTLEPIYCLGLCACAPSALVDGQLVGRLDRDAIDEIADCFANGKSFGDA</sequence>
<feature type="binding site" evidence="8">
    <location>
        <position position="94"/>
    </location>
    <ligand>
        <name>[2Fe-2S] cluster</name>
        <dbReference type="ChEBI" id="CHEBI:190135"/>
    </ligand>
</feature>
<evidence type="ECO:0000313" key="10">
    <source>
        <dbReference type="Proteomes" id="UP000002417"/>
    </source>
</evidence>
<keyword evidence="2 8" id="KW-0001">2Fe-2S</keyword>
<dbReference type="Gene3D" id="1.10.10.1590">
    <property type="entry name" value="NADH-quinone oxidoreductase subunit E"/>
    <property type="match status" value="1"/>
</dbReference>
<dbReference type="GO" id="GO:0051537">
    <property type="term" value="F:2 iron, 2 sulfur cluster binding"/>
    <property type="evidence" value="ECO:0007669"/>
    <property type="project" value="UniProtKB-KW"/>
</dbReference>
<dbReference type="SUPFAM" id="SSF52833">
    <property type="entry name" value="Thioredoxin-like"/>
    <property type="match status" value="1"/>
</dbReference>
<accession>A7IL17</accession>
<dbReference type="InterPro" id="IPR028431">
    <property type="entry name" value="NADP_DH_HndA-like"/>
</dbReference>
<comment type="similarity">
    <text evidence="1">Belongs to the complex I 24 kDa subunit family.</text>
</comment>
<dbReference type="PANTHER" id="PTHR43342:SF1">
    <property type="entry name" value="BIFURCATING [FEFE] HYDROGENASE GAMMA SUBUNIT"/>
    <property type="match status" value="1"/>
</dbReference>
<comment type="cofactor">
    <cofactor evidence="8">
        <name>[2Fe-2S] cluster</name>
        <dbReference type="ChEBI" id="CHEBI:190135"/>
    </cofactor>
    <text evidence="8">Binds 1 [2Fe-2S] cluster.</text>
</comment>
<dbReference type="STRING" id="78245.Xaut_3481"/>
<evidence type="ECO:0000256" key="2">
    <source>
        <dbReference type="ARBA" id="ARBA00022714"/>
    </source>
</evidence>
<dbReference type="NCBIfam" id="NF004638">
    <property type="entry name" value="PRK05988.1"/>
    <property type="match status" value="1"/>
</dbReference>